<name>A0A917A345_9SPHN</name>
<proteinExistence type="predicted"/>
<dbReference type="AlphaFoldDB" id="A0A917A345"/>
<evidence type="ECO:0000313" key="2">
    <source>
        <dbReference type="Proteomes" id="UP000635071"/>
    </source>
</evidence>
<sequence>MLGDDRDFIEGLFEFSNLSSAGVSIVGQVAHLATKTIGSSLRRHTGSQKAISRAVAERLNILGSPVRERALDDILPPKRVEVIPVFFLNSWLLRVRRLDYLVTRLQLWEKEVVSGGSNCFDIVEKAESYEFLVEGYKSP</sequence>
<gene>
    <name evidence="1" type="ORF">GCM10011529_31790</name>
</gene>
<protein>
    <submittedName>
        <fullName evidence="1">Uncharacterized protein</fullName>
    </submittedName>
</protein>
<evidence type="ECO:0000313" key="1">
    <source>
        <dbReference type="EMBL" id="GGE22823.1"/>
    </source>
</evidence>
<accession>A0A917A345</accession>
<dbReference type="Proteomes" id="UP000635071">
    <property type="component" value="Unassembled WGS sequence"/>
</dbReference>
<keyword evidence="2" id="KW-1185">Reference proteome</keyword>
<dbReference type="EMBL" id="BMJM01000032">
    <property type="protein sequence ID" value="GGE22823.1"/>
    <property type="molecule type" value="Genomic_DNA"/>
</dbReference>
<reference evidence="1" key="2">
    <citation type="submission" date="2020-09" db="EMBL/GenBank/DDBJ databases">
        <authorList>
            <person name="Sun Q."/>
            <person name="Zhou Y."/>
        </authorList>
    </citation>
    <scope>NUCLEOTIDE SEQUENCE</scope>
    <source>
        <strain evidence="1">CGMCC 1.15519</strain>
    </source>
</reference>
<reference evidence="1" key="1">
    <citation type="journal article" date="2014" name="Int. J. Syst. Evol. Microbiol.">
        <title>Complete genome sequence of Corynebacterium casei LMG S-19264T (=DSM 44701T), isolated from a smear-ripened cheese.</title>
        <authorList>
            <consortium name="US DOE Joint Genome Institute (JGI-PGF)"/>
            <person name="Walter F."/>
            <person name="Albersmeier A."/>
            <person name="Kalinowski J."/>
            <person name="Ruckert C."/>
        </authorList>
    </citation>
    <scope>NUCLEOTIDE SEQUENCE</scope>
    <source>
        <strain evidence="1">CGMCC 1.15519</strain>
    </source>
</reference>
<organism evidence="1 2">
    <name type="scientific">Sandarakinorhabdus glacialis</name>
    <dbReference type="NCBI Taxonomy" id="1614636"/>
    <lineage>
        <taxon>Bacteria</taxon>
        <taxon>Pseudomonadati</taxon>
        <taxon>Pseudomonadota</taxon>
        <taxon>Alphaproteobacteria</taxon>
        <taxon>Sphingomonadales</taxon>
        <taxon>Sphingosinicellaceae</taxon>
        <taxon>Sandarakinorhabdus</taxon>
    </lineage>
</organism>
<comment type="caution">
    <text evidence="1">The sequence shown here is derived from an EMBL/GenBank/DDBJ whole genome shotgun (WGS) entry which is preliminary data.</text>
</comment>